<comment type="caution">
    <text evidence="1">The sequence shown here is derived from an EMBL/GenBank/DDBJ whole genome shotgun (WGS) entry which is preliminary data.</text>
</comment>
<protein>
    <submittedName>
        <fullName evidence="1">Uncharacterized protein</fullName>
    </submittedName>
</protein>
<reference evidence="1 2" key="1">
    <citation type="submission" date="2020-08" db="EMBL/GenBank/DDBJ databases">
        <title>A Genomic Blueprint of the Chicken Gut Microbiome.</title>
        <authorList>
            <person name="Gilroy R."/>
            <person name="Ravi A."/>
            <person name="Getino M."/>
            <person name="Pursley I."/>
            <person name="Horton D.L."/>
            <person name="Alikhan N.-F."/>
            <person name="Baker D."/>
            <person name="Gharbi K."/>
            <person name="Hall N."/>
            <person name="Watson M."/>
            <person name="Adriaenssens E.M."/>
            <person name="Foster-Nyarko E."/>
            <person name="Jarju S."/>
            <person name="Secka A."/>
            <person name="Antonio M."/>
            <person name="Oren A."/>
            <person name="Chaudhuri R."/>
            <person name="La Ragione R.M."/>
            <person name="Hildebrand F."/>
            <person name="Pallen M.J."/>
        </authorList>
    </citation>
    <scope>NUCLEOTIDE SEQUENCE [LARGE SCALE GENOMIC DNA]</scope>
    <source>
        <strain evidence="1 2">Sa1CVN1</strain>
    </source>
</reference>
<sequence length="57" mass="6483">MSANNQYIPFDNEDNGISGFHITASDYGMHLLDKVSTTVLADEVYIRRQMKYISVGR</sequence>
<gene>
    <name evidence="1" type="ORF">H9625_13550</name>
</gene>
<accession>A0ABR8YB51</accession>
<name>A0ABR8YB51_9BACT</name>
<proteinExistence type="predicted"/>
<evidence type="ECO:0000313" key="1">
    <source>
        <dbReference type="EMBL" id="MBD8041446.1"/>
    </source>
</evidence>
<keyword evidence="2" id="KW-1185">Reference proteome</keyword>
<organism evidence="1 2">
    <name type="scientific">Phocaeicola intestinalis</name>
    <dbReference type="NCBI Taxonomy" id="2762212"/>
    <lineage>
        <taxon>Bacteria</taxon>
        <taxon>Pseudomonadati</taxon>
        <taxon>Bacteroidota</taxon>
        <taxon>Bacteroidia</taxon>
        <taxon>Bacteroidales</taxon>
        <taxon>Bacteroidaceae</taxon>
        <taxon>Phocaeicola</taxon>
    </lineage>
</organism>
<dbReference type="Proteomes" id="UP000620874">
    <property type="component" value="Unassembled WGS sequence"/>
</dbReference>
<dbReference type="RefSeq" id="WP_191764833.1">
    <property type="nucleotide sequence ID" value="NZ_JACSPP010000051.1"/>
</dbReference>
<dbReference type="EMBL" id="JACSPP010000051">
    <property type="protein sequence ID" value="MBD8041446.1"/>
    <property type="molecule type" value="Genomic_DNA"/>
</dbReference>
<evidence type="ECO:0000313" key="2">
    <source>
        <dbReference type="Proteomes" id="UP000620874"/>
    </source>
</evidence>